<accession>A0ABU3TDI4</accession>
<comment type="caution">
    <text evidence="3">The sequence shown here is derived from an EMBL/GenBank/DDBJ whole genome shotgun (WGS) entry which is preliminary data.</text>
</comment>
<evidence type="ECO:0000256" key="1">
    <source>
        <dbReference type="SAM" id="MobiDB-lite"/>
    </source>
</evidence>
<organism evidence="3 4">
    <name type="scientific">Hymenobacter endophyticus</name>
    <dbReference type="NCBI Taxonomy" id="3076335"/>
    <lineage>
        <taxon>Bacteria</taxon>
        <taxon>Pseudomonadati</taxon>
        <taxon>Bacteroidota</taxon>
        <taxon>Cytophagia</taxon>
        <taxon>Cytophagales</taxon>
        <taxon>Hymenobacteraceae</taxon>
        <taxon>Hymenobacter</taxon>
    </lineage>
</organism>
<feature type="region of interest" description="Disordered" evidence="1">
    <location>
        <begin position="458"/>
        <end position="477"/>
    </location>
</feature>
<evidence type="ECO:0000256" key="2">
    <source>
        <dbReference type="SAM" id="Phobius"/>
    </source>
</evidence>
<feature type="transmembrane region" description="Helical" evidence="2">
    <location>
        <begin position="73"/>
        <end position="91"/>
    </location>
</feature>
<name>A0ABU3TDI4_9BACT</name>
<keyword evidence="4" id="KW-1185">Reference proteome</keyword>
<evidence type="ECO:0008006" key="5">
    <source>
        <dbReference type="Google" id="ProtNLM"/>
    </source>
</evidence>
<feature type="compositionally biased region" description="Polar residues" evidence="1">
    <location>
        <begin position="461"/>
        <end position="475"/>
    </location>
</feature>
<dbReference type="Proteomes" id="UP001250698">
    <property type="component" value="Unassembled WGS sequence"/>
</dbReference>
<protein>
    <recommendedName>
        <fullName evidence="5">Outer membrane protein beta-barrel domain-containing protein</fullName>
    </recommendedName>
</protein>
<gene>
    <name evidence="3" type="ORF">ROI90_03475</name>
</gene>
<dbReference type="EMBL" id="JAWDJT010000002">
    <property type="protein sequence ID" value="MDU0369442.1"/>
    <property type="molecule type" value="Genomic_DNA"/>
</dbReference>
<keyword evidence="2" id="KW-0812">Transmembrane</keyword>
<evidence type="ECO:0000313" key="3">
    <source>
        <dbReference type="EMBL" id="MDU0369442.1"/>
    </source>
</evidence>
<dbReference type="RefSeq" id="WP_315996935.1">
    <property type="nucleotide sequence ID" value="NZ_JAWDJT010000002.1"/>
</dbReference>
<keyword evidence="2" id="KW-1133">Transmembrane helix</keyword>
<keyword evidence="2" id="KW-0472">Membrane</keyword>
<sequence length="548" mass="57554">MAASAPNDNTPNHQDPRPTGDLEHLFRQKFADAEVTPRASFWEQLDHELVVQQHEQIVQENTAYRRRLVLHRWVAAACLLLALGFGSWAYLHTAPFTTGLELAAETGSGTSTSALPDAASNASTGSAADGAASSAYNEALAAASLAGSQSAEGLLAAPVAGGSGAEFGNAGYPVAIRSVRAENGRALAYGAAAYGRNGQAAYGYTGNGYTGNGYTNGLLNVLLSNGQAGPGGQETGLLSRAGLLTPRAAYLRSLLGLGRPDSLKPALLAVPQPSNEAVAAAEPEHKETPKLWKRLRLGGSYAVGTFNPNINFSRTDGRVKADPVTNALRSYYQEEAEDEYRRNLRAGLSQRVALAASYALNKHWTLTAAAEASEQRATSATTYGFIDGKQVGPQAADIFSRPAAYSPAPAQPRTTSYRYRMASVPVAVQYGSGKAGLSLYAKVGAAVGVLLTSRSELAGSPQATREYTSKSTDSPYRQMLVSGRGGAGVRYQPASAGWSMAVGPVAETYFTTLNANPNQRAINQSRPYSLGIEASVEFGTPKPMPGVQ</sequence>
<evidence type="ECO:0000313" key="4">
    <source>
        <dbReference type="Proteomes" id="UP001250698"/>
    </source>
</evidence>
<proteinExistence type="predicted"/>
<feature type="region of interest" description="Disordered" evidence="1">
    <location>
        <begin position="1"/>
        <end position="21"/>
    </location>
</feature>
<reference evidence="3 4" key="1">
    <citation type="submission" date="2023-10" db="EMBL/GenBank/DDBJ databases">
        <title>Hymenobacter endophyticus sp. nov., an isolate from the leaf tissues of wheat.</title>
        <authorList>
            <person name="Dai Y."/>
        </authorList>
    </citation>
    <scope>NUCLEOTIDE SEQUENCE [LARGE SCALE GENOMIC DNA]</scope>
    <source>
        <strain evidence="3 4">ZK17L-C2</strain>
    </source>
</reference>
<feature type="compositionally biased region" description="Polar residues" evidence="1">
    <location>
        <begin position="1"/>
        <end position="13"/>
    </location>
</feature>